<accession>A0ABS3QEJ3</accession>
<dbReference type="InterPro" id="IPR036890">
    <property type="entry name" value="HATPase_C_sf"/>
</dbReference>
<reference evidence="1 2" key="1">
    <citation type="submission" date="2021-03" db="EMBL/GenBank/DDBJ databases">
        <authorList>
            <person name="Kim M.K."/>
        </authorList>
    </citation>
    <scope>NUCLEOTIDE SEQUENCE [LARGE SCALE GENOMIC DNA]</scope>
    <source>
        <strain evidence="1 2">BT442</strain>
    </source>
</reference>
<name>A0ABS3QEJ3_9BACT</name>
<protein>
    <recommendedName>
        <fullName evidence="3">ATP-binding protein</fullName>
    </recommendedName>
</protein>
<dbReference type="Proteomes" id="UP000664369">
    <property type="component" value="Unassembled WGS sequence"/>
</dbReference>
<evidence type="ECO:0000313" key="1">
    <source>
        <dbReference type="EMBL" id="MBO2009234.1"/>
    </source>
</evidence>
<sequence length="109" mass="11575">MAQTSAIDGADVCAAPGNAGVMVYTRRWLLSKPTKTIFGALIRALAPELRQHLYLVFKEAVTNAVRHARHATTLRVSLARHAGPLERGAAGGARLEPGGGHAVHFLEGK</sequence>
<evidence type="ECO:0008006" key="3">
    <source>
        <dbReference type="Google" id="ProtNLM"/>
    </source>
</evidence>
<dbReference type="SUPFAM" id="SSF55874">
    <property type="entry name" value="ATPase domain of HSP90 chaperone/DNA topoisomerase II/histidine kinase"/>
    <property type="match status" value="1"/>
</dbReference>
<keyword evidence="2" id="KW-1185">Reference proteome</keyword>
<dbReference type="RefSeq" id="WP_208174855.1">
    <property type="nucleotide sequence ID" value="NZ_JAGETZ010000003.1"/>
</dbReference>
<dbReference type="Gene3D" id="3.30.565.10">
    <property type="entry name" value="Histidine kinase-like ATPase, C-terminal domain"/>
    <property type="match status" value="1"/>
</dbReference>
<proteinExistence type="predicted"/>
<comment type="caution">
    <text evidence="1">The sequence shown here is derived from an EMBL/GenBank/DDBJ whole genome shotgun (WGS) entry which is preliminary data.</text>
</comment>
<dbReference type="EMBL" id="JAGETZ010000003">
    <property type="protein sequence ID" value="MBO2009234.1"/>
    <property type="molecule type" value="Genomic_DNA"/>
</dbReference>
<gene>
    <name evidence="1" type="ORF">J4E00_09245</name>
</gene>
<evidence type="ECO:0000313" key="2">
    <source>
        <dbReference type="Proteomes" id="UP000664369"/>
    </source>
</evidence>
<organism evidence="1 2">
    <name type="scientific">Hymenobacter negativus</name>
    <dbReference type="NCBI Taxonomy" id="2795026"/>
    <lineage>
        <taxon>Bacteria</taxon>
        <taxon>Pseudomonadati</taxon>
        <taxon>Bacteroidota</taxon>
        <taxon>Cytophagia</taxon>
        <taxon>Cytophagales</taxon>
        <taxon>Hymenobacteraceae</taxon>
        <taxon>Hymenobacter</taxon>
    </lineage>
</organism>